<protein>
    <submittedName>
        <fullName evidence="2">Uncharacterized protein</fullName>
    </submittedName>
</protein>
<accession>A0A9W9UDZ2</accession>
<sequence length="213" mass="23271">MPSLPTFCSLAELAGWTHADTPQCAYIVTTGGQCKRQMSHKTPDEARSIVAQNLEIFTAPSVKHSDAARLFELLLNLANIHLCGLHKKYNSNAKAQWLKEFAEQKDSITAKVKECYNLGIDHTHTGEGGEDTDESDLSGVRHTSNERESDDSASGGEAGASRLSSQFSSPTELLRRTFTISKSEVAKDVTSLLEKPIDNKSSPPGWIYVETTS</sequence>
<reference evidence="2" key="1">
    <citation type="submission" date="2022-12" db="EMBL/GenBank/DDBJ databases">
        <authorList>
            <person name="Petersen C."/>
        </authorList>
    </citation>
    <scope>NUCLEOTIDE SEQUENCE</scope>
    <source>
        <strain evidence="2">IBT 35673</strain>
    </source>
</reference>
<reference evidence="2" key="2">
    <citation type="journal article" date="2023" name="IMA Fungus">
        <title>Comparative genomic study of the Penicillium genus elucidates a diverse pangenome and 15 lateral gene transfer events.</title>
        <authorList>
            <person name="Petersen C."/>
            <person name="Sorensen T."/>
            <person name="Nielsen M.R."/>
            <person name="Sondergaard T.E."/>
            <person name="Sorensen J.L."/>
            <person name="Fitzpatrick D.A."/>
            <person name="Frisvad J.C."/>
            <person name="Nielsen K.L."/>
        </authorList>
    </citation>
    <scope>NUCLEOTIDE SEQUENCE</scope>
    <source>
        <strain evidence="2">IBT 35673</strain>
    </source>
</reference>
<dbReference type="EMBL" id="JAPZBQ010000004">
    <property type="protein sequence ID" value="KAJ5335545.1"/>
    <property type="molecule type" value="Genomic_DNA"/>
</dbReference>
<gene>
    <name evidence="2" type="ORF">N7452_007948</name>
</gene>
<feature type="compositionally biased region" description="Polar residues" evidence="1">
    <location>
        <begin position="162"/>
        <end position="171"/>
    </location>
</feature>
<dbReference type="Proteomes" id="UP001147695">
    <property type="component" value="Unassembled WGS sequence"/>
</dbReference>
<feature type="region of interest" description="Disordered" evidence="1">
    <location>
        <begin position="122"/>
        <end position="171"/>
    </location>
</feature>
<evidence type="ECO:0000256" key="1">
    <source>
        <dbReference type="SAM" id="MobiDB-lite"/>
    </source>
</evidence>
<comment type="caution">
    <text evidence="2">The sequence shown here is derived from an EMBL/GenBank/DDBJ whole genome shotgun (WGS) entry which is preliminary data.</text>
</comment>
<proteinExistence type="predicted"/>
<organism evidence="2 3">
    <name type="scientific">Penicillium brevicompactum</name>
    <dbReference type="NCBI Taxonomy" id="5074"/>
    <lineage>
        <taxon>Eukaryota</taxon>
        <taxon>Fungi</taxon>
        <taxon>Dikarya</taxon>
        <taxon>Ascomycota</taxon>
        <taxon>Pezizomycotina</taxon>
        <taxon>Eurotiomycetes</taxon>
        <taxon>Eurotiomycetidae</taxon>
        <taxon>Eurotiales</taxon>
        <taxon>Aspergillaceae</taxon>
        <taxon>Penicillium</taxon>
    </lineage>
</organism>
<evidence type="ECO:0000313" key="3">
    <source>
        <dbReference type="Proteomes" id="UP001147695"/>
    </source>
</evidence>
<name>A0A9W9UDZ2_PENBR</name>
<evidence type="ECO:0000313" key="2">
    <source>
        <dbReference type="EMBL" id="KAJ5335545.1"/>
    </source>
</evidence>
<dbReference type="AlphaFoldDB" id="A0A9W9UDZ2"/>
<feature type="region of interest" description="Disordered" evidence="1">
    <location>
        <begin position="194"/>
        <end position="213"/>
    </location>
</feature>